<evidence type="ECO:0000259" key="6">
    <source>
        <dbReference type="PROSITE" id="PS50977"/>
    </source>
</evidence>
<dbReference type="InterPro" id="IPR009057">
    <property type="entry name" value="Homeodomain-like_sf"/>
</dbReference>
<dbReference type="Proteomes" id="UP000053096">
    <property type="component" value="Unassembled WGS sequence"/>
</dbReference>
<dbReference type="InterPro" id="IPR041490">
    <property type="entry name" value="KstR2_TetR_C"/>
</dbReference>
<evidence type="ECO:0000313" key="7">
    <source>
        <dbReference type="EMBL" id="ANY16469.1"/>
    </source>
</evidence>
<dbReference type="EMBL" id="CP016440">
    <property type="protein sequence ID" value="ANY16469.1"/>
    <property type="molecule type" value="Genomic_DNA"/>
</dbReference>
<dbReference type="InterPro" id="IPR001647">
    <property type="entry name" value="HTH_TetR"/>
</dbReference>
<accession>A0A0M7CBN6</accession>
<keyword evidence="3 5" id="KW-0238">DNA-binding</keyword>
<evidence type="ECO:0000256" key="4">
    <source>
        <dbReference type="ARBA" id="ARBA00023163"/>
    </source>
</evidence>
<dbReference type="PANTHER" id="PTHR30055:SF175">
    <property type="entry name" value="HTH-TYPE TRANSCRIPTIONAL REPRESSOR KSTR2"/>
    <property type="match status" value="1"/>
</dbReference>
<gene>
    <name evidence="8" type="primary">kstR2_2</name>
    <name evidence="7" type="ORF">BBN53_11520</name>
    <name evidence="8" type="ORF">ERS370011_00253</name>
</gene>
<dbReference type="SUPFAM" id="SSF48498">
    <property type="entry name" value="Tetracyclin repressor-like, C-terminal domain"/>
    <property type="match status" value="1"/>
</dbReference>
<evidence type="ECO:0000313" key="10">
    <source>
        <dbReference type="Proteomes" id="UP000092950"/>
    </source>
</evidence>
<feature type="domain" description="HTH tetR-type" evidence="6">
    <location>
        <begin position="6"/>
        <end position="66"/>
    </location>
</feature>
<feature type="DNA-binding region" description="H-T-H motif" evidence="5">
    <location>
        <begin position="29"/>
        <end position="48"/>
    </location>
</feature>
<dbReference type="RefSeq" id="WP_043209364.1">
    <property type="nucleotide sequence ID" value="NZ_CAJGUP010000197.1"/>
</dbReference>
<dbReference type="Proteomes" id="UP000092950">
    <property type="component" value="Chromosome"/>
</dbReference>
<dbReference type="KEGG" id="bpdz:BBN53_11520"/>
<dbReference type="Gene3D" id="1.10.10.60">
    <property type="entry name" value="Homeodomain-like"/>
    <property type="match status" value="1"/>
</dbReference>
<dbReference type="EMBL" id="CYTV01000001">
    <property type="protein sequence ID" value="CUI35940.1"/>
    <property type="molecule type" value="Genomic_DNA"/>
</dbReference>
<dbReference type="AlphaFoldDB" id="A0A0J6CD87"/>
<dbReference type="Gene3D" id="1.10.357.10">
    <property type="entry name" value="Tetracycline Repressor, domain 2"/>
    <property type="match status" value="1"/>
</dbReference>
<organism evidence="8 9">
    <name type="scientific">Bordetella pseudohinzii</name>
    <dbReference type="NCBI Taxonomy" id="1331258"/>
    <lineage>
        <taxon>Bacteria</taxon>
        <taxon>Pseudomonadati</taxon>
        <taxon>Pseudomonadota</taxon>
        <taxon>Betaproteobacteria</taxon>
        <taxon>Burkholderiales</taxon>
        <taxon>Alcaligenaceae</taxon>
        <taxon>Bordetella</taxon>
    </lineage>
</organism>
<dbReference type="FunFam" id="1.10.10.60:FF:000141">
    <property type="entry name" value="TetR family transcriptional regulator"/>
    <property type="match status" value="1"/>
</dbReference>
<dbReference type="Pfam" id="PF17932">
    <property type="entry name" value="TetR_C_24"/>
    <property type="match status" value="1"/>
</dbReference>
<proteinExistence type="predicted"/>
<evidence type="ECO:0000256" key="1">
    <source>
        <dbReference type="ARBA" id="ARBA00022491"/>
    </source>
</evidence>
<sequence>MTARDPGRYDQIIHAARRLIARHGYRGTSLNMIAAEVGVSKAALYHHFPDKDTLYRSLIAAGMEHLFNEVRAGMQAAGEDPRERLYAFMRASVDYYEQHHDSWMSGSQLFWTAESPEHRALVLTWRDAYETLLKDVLRDGVRGGQFRADTDISLASKFLLSSLNQLSRWYRPGGGKSAREIMDRFVDMFLHGVQAPG</sequence>
<keyword evidence="2" id="KW-0805">Transcription regulation</keyword>
<name>A0A0J6CD87_9BORD</name>
<dbReference type="PANTHER" id="PTHR30055">
    <property type="entry name" value="HTH-TYPE TRANSCRIPTIONAL REGULATOR RUTR"/>
    <property type="match status" value="1"/>
</dbReference>
<accession>A0A0J6CD87</accession>
<dbReference type="GO" id="GO:0003700">
    <property type="term" value="F:DNA-binding transcription factor activity"/>
    <property type="evidence" value="ECO:0007669"/>
    <property type="project" value="TreeGrafter"/>
</dbReference>
<dbReference type="InterPro" id="IPR023772">
    <property type="entry name" value="DNA-bd_HTH_TetR-type_CS"/>
</dbReference>
<evidence type="ECO:0000256" key="3">
    <source>
        <dbReference type="ARBA" id="ARBA00023125"/>
    </source>
</evidence>
<dbReference type="PROSITE" id="PS01081">
    <property type="entry name" value="HTH_TETR_1"/>
    <property type="match status" value="1"/>
</dbReference>
<dbReference type="SUPFAM" id="SSF46689">
    <property type="entry name" value="Homeodomain-like"/>
    <property type="match status" value="1"/>
</dbReference>
<evidence type="ECO:0000256" key="2">
    <source>
        <dbReference type="ARBA" id="ARBA00023015"/>
    </source>
</evidence>
<dbReference type="InterPro" id="IPR036271">
    <property type="entry name" value="Tet_transcr_reg_TetR-rel_C_sf"/>
</dbReference>
<keyword evidence="10" id="KW-1185">Reference proteome</keyword>
<evidence type="ECO:0000256" key="5">
    <source>
        <dbReference type="PROSITE-ProRule" id="PRU00335"/>
    </source>
</evidence>
<dbReference type="PRINTS" id="PR00455">
    <property type="entry name" value="HTHTETR"/>
</dbReference>
<dbReference type="GO" id="GO:0000976">
    <property type="term" value="F:transcription cis-regulatory region binding"/>
    <property type="evidence" value="ECO:0007669"/>
    <property type="project" value="TreeGrafter"/>
</dbReference>
<keyword evidence="4" id="KW-0804">Transcription</keyword>
<reference evidence="7 10" key="2">
    <citation type="submission" date="2016-07" db="EMBL/GenBank/DDBJ databases">
        <title>Complete genome sequences of Bordetella pseudohinzii.</title>
        <authorList>
            <person name="Spilker T."/>
            <person name="Darrah R."/>
            <person name="LiPuma J.J."/>
        </authorList>
    </citation>
    <scope>NUCLEOTIDE SEQUENCE [LARGE SCALE GENOMIC DNA]</scope>
    <source>
        <strain evidence="7 10">HI4681</strain>
    </source>
</reference>
<dbReference type="InterPro" id="IPR050109">
    <property type="entry name" value="HTH-type_TetR-like_transc_reg"/>
</dbReference>
<dbReference type="Pfam" id="PF00440">
    <property type="entry name" value="TetR_N"/>
    <property type="match status" value="1"/>
</dbReference>
<reference evidence="8 9" key="1">
    <citation type="submission" date="2015-09" db="EMBL/GenBank/DDBJ databases">
        <authorList>
            <person name="Jackson K.R."/>
            <person name="Lunt B.L."/>
            <person name="Fisher J.N.B."/>
            <person name="Gardner A.V."/>
            <person name="Bailey M.E."/>
            <person name="Deus L.M."/>
            <person name="Earl A.S."/>
            <person name="Gibby P.D."/>
            <person name="Hartmann K.A."/>
            <person name="Liu J.E."/>
            <person name="Manci A.M."/>
            <person name="Nielsen D.A."/>
            <person name="Solomon M.B."/>
            <person name="Breakwell D.P."/>
            <person name="Burnett S.H."/>
            <person name="Grose J.H."/>
        </authorList>
    </citation>
    <scope>NUCLEOTIDE SEQUENCE [LARGE SCALE GENOMIC DNA]</scope>
    <source>
        <strain evidence="8 9">2789STDY5608636</strain>
    </source>
</reference>
<protein>
    <submittedName>
        <fullName evidence="8">HTH-type transcriptional repressor KstR2</fullName>
    </submittedName>
</protein>
<dbReference type="PROSITE" id="PS50977">
    <property type="entry name" value="HTH_TETR_2"/>
    <property type="match status" value="1"/>
</dbReference>
<keyword evidence="1" id="KW-0678">Repressor</keyword>
<evidence type="ECO:0000313" key="9">
    <source>
        <dbReference type="Proteomes" id="UP000053096"/>
    </source>
</evidence>
<evidence type="ECO:0000313" key="8">
    <source>
        <dbReference type="EMBL" id="CUI35940.1"/>
    </source>
</evidence>